<accession>A0A813HK75</accession>
<evidence type="ECO:0000256" key="2">
    <source>
        <dbReference type="ARBA" id="ARBA00022801"/>
    </source>
</evidence>
<evidence type="ECO:0000313" key="6">
    <source>
        <dbReference type="EMBL" id="CAE8637993.1"/>
    </source>
</evidence>
<name>A0A813HK75_POLGL</name>
<keyword evidence="7" id="KW-1185">Reference proteome</keyword>
<comment type="similarity">
    <text evidence="1">Belongs to the AB hydrolase superfamily. AB hydrolase 2 family.</text>
</comment>
<organism evidence="6 7">
    <name type="scientific">Polarella glacialis</name>
    <name type="common">Dinoflagellate</name>
    <dbReference type="NCBI Taxonomy" id="89957"/>
    <lineage>
        <taxon>Eukaryota</taxon>
        <taxon>Sar</taxon>
        <taxon>Alveolata</taxon>
        <taxon>Dinophyceae</taxon>
        <taxon>Suessiales</taxon>
        <taxon>Suessiaceae</taxon>
        <taxon>Polarella</taxon>
    </lineage>
</organism>
<evidence type="ECO:0000256" key="4">
    <source>
        <dbReference type="SAM" id="SignalP"/>
    </source>
</evidence>
<dbReference type="SUPFAM" id="SSF56219">
    <property type="entry name" value="DNase I-like"/>
    <property type="match status" value="1"/>
</dbReference>
<comment type="caution">
    <text evidence="6">The sequence shown here is derived from an EMBL/GenBank/DDBJ whole genome shotgun (WGS) entry which is preliminary data.</text>
</comment>
<proteinExistence type="inferred from homology"/>
<dbReference type="SUPFAM" id="SSF53474">
    <property type="entry name" value="alpha/beta-Hydrolases"/>
    <property type="match status" value="1"/>
</dbReference>
<sequence length="1033" mass="113560">MNRWISALLSTTAALCCLGVPNSTTFSVPLPTPNRLTLFSYNCFAATTWDRVTQILRELRGDVVMLQGTQHKQLGTNLVHTRSTEYLHAVEQIDYGTHIGLHWGWGKGNYTNRACGVCTLLEKERLPTSSILKLYSPPQSLQGRAGAVRIRRASIDICLVNAYFPCEPQSAEELKAVTALSDWIHHLLTELSARTIVILATDANGHTGNTSDFQKGTRLASRLLRHPMVTPPPTSLNPDLEEGRSEASDDQNCQDLQSAQQDPQYRTNMQRSLEHGTPDTSWDIINGAALQAAKRHFLYDDTAYKNPRISDATRALQRTAKQKYQDRRAYYARIAEDMKQAEHDHDSRKVWLLARRLAATGVGPRLRHWGAPLTENPPADEWLSAMERPGAEGGCLATLYHSVDRTPLDVEPSLADIEVAQGKMSDVFLRKYVSIFPRFMGFREPYYLAVRNGSCTPQKGDGVAGFEFAEVYNPRVQRYLDRMTEAVLFSAQETNVYTDSQIRCVFPQLLLNFGIEFLLHMPARGYSRSPKTYITSTLSRLGRARQQTDLQTGALSAPNLARLLLATTAQLRLVKAASIRTIMFPTDNVYVKAGHAAGTAFNTAAKARSGSESLTPPHVGSFAALLQTALQDNAASMELKTQITQILTVSPKPATVVTVCKFSKCFDKATTRLEIAVPVTWNALLESLVTLWTTQHGARECQGTAPRGPLERSISEALASTALAPVSPAIEASSASNVRLAGKFAEISAESWDVAAKTPGVFQVVLPKKQGGTQLSIELLNFFGKGAAFYSVRAALPLGLNLTKRFSLVGRRKQVGSMQMEDFVSTVVGSINRYKQNMVEGRVQLDVQHGNVAREDLVQAFKSNLLLGSDVQLTLIFERDTLSAPVPLKVLEPVDPNKWANAFARKAEGIASDRIIVAGFGQGGAVALHVVLKSERKFAGGALLSGWASGLEELLKGLTDEQRSTDIVWCHGARDGVVEAGLAAEQARVMKAAGVPVQFRLFPEVSFGVNREIIRVFERWLGERLTEGLRCCL</sequence>
<dbReference type="InterPro" id="IPR050565">
    <property type="entry name" value="LYPA1-2/EST-like"/>
</dbReference>
<dbReference type="PANTHER" id="PTHR10655">
    <property type="entry name" value="LYSOPHOSPHOLIPASE-RELATED"/>
    <property type="match status" value="1"/>
</dbReference>
<protein>
    <recommendedName>
        <fullName evidence="5">Phospholipase/carboxylesterase/thioesterase domain-containing protein</fullName>
    </recommendedName>
</protein>
<feature type="chain" id="PRO_5032789368" description="Phospholipase/carboxylesterase/thioesterase domain-containing protein" evidence="4">
    <location>
        <begin position="20"/>
        <end position="1033"/>
    </location>
</feature>
<dbReference type="OrthoDB" id="409462at2759"/>
<reference evidence="6" key="1">
    <citation type="submission" date="2021-02" db="EMBL/GenBank/DDBJ databases">
        <authorList>
            <person name="Dougan E. K."/>
            <person name="Rhodes N."/>
            <person name="Thang M."/>
            <person name="Chan C."/>
        </authorList>
    </citation>
    <scope>NUCLEOTIDE SEQUENCE</scope>
</reference>
<dbReference type="EMBL" id="CAJNNV010031832">
    <property type="protein sequence ID" value="CAE8637993.1"/>
    <property type="molecule type" value="Genomic_DNA"/>
</dbReference>
<feature type="domain" description="Phospholipase/carboxylesterase/thioesterase" evidence="5">
    <location>
        <begin position="907"/>
        <end position="1005"/>
    </location>
</feature>
<keyword evidence="2" id="KW-0378">Hydrolase</keyword>
<gene>
    <name evidence="6" type="ORF">PGLA1383_LOCUS53290</name>
</gene>
<dbReference type="Proteomes" id="UP000654075">
    <property type="component" value="Unassembled WGS sequence"/>
</dbReference>
<evidence type="ECO:0000256" key="1">
    <source>
        <dbReference type="ARBA" id="ARBA00006499"/>
    </source>
</evidence>
<feature type="compositionally biased region" description="Polar residues" evidence="3">
    <location>
        <begin position="250"/>
        <end position="265"/>
    </location>
</feature>
<dbReference type="PANTHER" id="PTHR10655:SF17">
    <property type="entry name" value="LYSOPHOSPHOLIPASE-LIKE PROTEIN 1"/>
    <property type="match status" value="1"/>
</dbReference>
<dbReference type="InterPro" id="IPR029058">
    <property type="entry name" value="AB_hydrolase_fold"/>
</dbReference>
<dbReference type="InterPro" id="IPR036691">
    <property type="entry name" value="Endo/exonu/phosph_ase_sf"/>
</dbReference>
<feature type="region of interest" description="Disordered" evidence="3">
    <location>
        <begin position="223"/>
        <end position="265"/>
    </location>
</feature>
<evidence type="ECO:0000259" key="5">
    <source>
        <dbReference type="Pfam" id="PF02230"/>
    </source>
</evidence>
<feature type="signal peptide" evidence="4">
    <location>
        <begin position="1"/>
        <end position="19"/>
    </location>
</feature>
<evidence type="ECO:0000313" key="7">
    <source>
        <dbReference type="Proteomes" id="UP000654075"/>
    </source>
</evidence>
<evidence type="ECO:0000256" key="3">
    <source>
        <dbReference type="SAM" id="MobiDB-lite"/>
    </source>
</evidence>
<dbReference type="Gene3D" id="3.60.10.10">
    <property type="entry name" value="Endonuclease/exonuclease/phosphatase"/>
    <property type="match status" value="1"/>
</dbReference>
<dbReference type="AlphaFoldDB" id="A0A813HK75"/>
<dbReference type="InterPro" id="IPR003140">
    <property type="entry name" value="PLipase/COase/thioEstase"/>
</dbReference>
<dbReference type="GO" id="GO:0016787">
    <property type="term" value="F:hydrolase activity"/>
    <property type="evidence" value="ECO:0007669"/>
    <property type="project" value="UniProtKB-KW"/>
</dbReference>
<keyword evidence="4" id="KW-0732">Signal</keyword>
<dbReference type="Pfam" id="PF02230">
    <property type="entry name" value="Abhydrolase_2"/>
    <property type="match status" value="1"/>
</dbReference>
<dbReference type="Gene3D" id="3.40.50.1820">
    <property type="entry name" value="alpha/beta hydrolase"/>
    <property type="match status" value="1"/>
</dbReference>